<gene>
    <name evidence="1" type="ORF">SAMN05443287_106161</name>
</gene>
<evidence type="ECO:0000313" key="1">
    <source>
        <dbReference type="EMBL" id="SEJ65387.1"/>
    </source>
</evidence>
<keyword evidence="2" id="KW-1185">Reference proteome</keyword>
<reference evidence="2" key="1">
    <citation type="submission" date="2016-10" db="EMBL/GenBank/DDBJ databases">
        <authorList>
            <person name="Varghese N."/>
            <person name="Submissions S."/>
        </authorList>
    </citation>
    <scope>NUCLEOTIDE SEQUENCE [LARGE SCALE GENOMIC DNA]</scope>
    <source>
        <strain evidence="2">CGMCC 4.7038</strain>
    </source>
</reference>
<dbReference type="STRING" id="1144548.SAMN05443287_106161"/>
<organism evidence="1 2">
    <name type="scientific">Micromonospora phaseoli</name>
    <dbReference type="NCBI Taxonomy" id="1144548"/>
    <lineage>
        <taxon>Bacteria</taxon>
        <taxon>Bacillati</taxon>
        <taxon>Actinomycetota</taxon>
        <taxon>Actinomycetes</taxon>
        <taxon>Micromonosporales</taxon>
        <taxon>Micromonosporaceae</taxon>
        <taxon>Micromonospora</taxon>
    </lineage>
</organism>
<proteinExistence type="predicted"/>
<dbReference type="Proteomes" id="UP000198707">
    <property type="component" value="Unassembled WGS sequence"/>
</dbReference>
<sequence length="46" mass="4763">MPSPYVAGTAACPVGIIGEYAVQASMIVDSTDPHPNRRYDDAGPDG</sequence>
<name>A0A1H7ANE3_9ACTN</name>
<dbReference type="EMBL" id="FNYV01000006">
    <property type="protein sequence ID" value="SEJ65387.1"/>
    <property type="molecule type" value="Genomic_DNA"/>
</dbReference>
<dbReference type="AlphaFoldDB" id="A0A1H7ANE3"/>
<dbReference type="RefSeq" id="WP_170147704.1">
    <property type="nucleotide sequence ID" value="NZ_BOPI01000002.1"/>
</dbReference>
<accession>A0A1H7ANE3</accession>
<protein>
    <submittedName>
        <fullName evidence="1">Uncharacterized protein</fullName>
    </submittedName>
</protein>
<evidence type="ECO:0000313" key="2">
    <source>
        <dbReference type="Proteomes" id="UP000198707"/>
    </source>
</evidence>